<feature type="compositionally biased region" description="Low complexity" evidence="1">
    <location>
        <begin position="481"/>
        <end position="510"/>
    </location>
</feature>
<feature type="transmembrane region" description="Helical" evidence="2">
    <location>
        <begin position="122"/>
        <end position="144"/>
    </location>
</feature>
<feature type="compositionally biased region" description="Acidic residues" evidence="1">
    <location>
        <begin position="287"/>
        <end position="298"/>
    </location>
</feature>
<feature type="transmembrane region" description="Helical" evidence="2">
    <location>
        <begin position="200"/>
        <end position="219"/>
    </location>
</feature>
<dbReference type="PATRIC" id="fig|1246995.3.peg.954"/>
<keyword evidence="2" id="KW-0472">Membrane</keyword>
<feature type="compositionally biased region" description="Low complexity" evidence="1">
    <location>
        <begin position="315"/>
        <end position="338"/>
    </location>
</feature>
<evidence type="ECO:0000256" key="2">
    <source>
        <dbReference type="SAM" id="Phobius"/>
    </source>
</evidence>
<feature type="region of interest" description="Disordered" evidence="1">
    <location>
        <begin position="286"/>
        <end position="655"/>
    </location>
</feature>
<feature type="compositionally biased region" description="Low complexity" evidence="1">
    <location>
        <begin position="365"/>
        <end position="385"/>
    </location>
</feature>
<feature type="compositionally biased region" description="Low complexity" evidence="1">
    <location>
        <begin position="566"/>
        <end position="577"/>
    </location>
</feature>
<organism evidence="3 4">
    <name type="scientific">Actinoplanes friuliensis DSM 7358</name>
    <dbReference type="NCBI Taxonomy" id="1246995"/>
    <lineage>
        <taxon>Bacteria</taxon>
        <taxon>Bacillati</taxon>
        <taxon>Actinomycetota</taxon>
        <taxon>Actinomycetes</taxon>
        <taxon>Micromonosporales</taxon>
        <taxon>Micromonosporaceae</taxon>
        <taxon>Actinoplanes</taxon>
    </lineage>
</organism>
<name>U5VQW1_9ACTN</name>
<feature type="transmembrane region" description="Helical" evidence="2">
    <location>
        <begin position="151"/>
        <end position="173"/>
    </location>
</feature>
<dbReference type="Proteomes" id="UP000017746">
    <property type="component" value="Chromosome"/>
</dbReference>
<dbReference type="HOGENOM" id="CLU_027629_0_0_11"/>
<feature type="transmembrane region" description="Helical" evidence="2">
    <location>
        <begin position="52"/>
        <end position="74"/>
    </location>
</feature>
<feature type="transmembrane region" description="Helical" evidence="2">
    <location>
        <begin position="259"/>
        <end position="281"/>
    </location>
</feature>
<keyword evidence="2" id="KW-0812">Transmembrane</keyword>
<feature type="compositionally biased region" description="Pro residues" evidence="1">
    <location>
        <begin position="599"/>
        <end position="611"/>
    </location>
</feature>
<feature type="compositionally biased region" description="Pro residues" evidence="1">
    <location>
        <begin position="354"/>
        <end position="364"/>
    </location>
</feature>
<reference evidence="3 4" key="1">
    <citation type="journal article" date="2014" name="J. Biotechnol.">
        <title>Complete genome sequence of the actinobacterium Actinoplanes friuliensis HAG 010964, producer of the lipopeptide antibiotic friulimycin.</title>
        <authorList>
            <person name="Ruckert C."/>
            <person name="Szczepanowski R."/>
            <person name="Albersmeier A."/>
            <person name="Goesmann A."/>
            <person name="Fischer N."/>
            <person name="Steinkamper A."/>
            <person name="Puhler A."/>
            <person name="Biener R."/>
            <person name="Schwartz D."/>
            <person name="Kalinowski J."/>
        </authorList>
    </citation>
    <scope>NUCLEOTIDE SEQUENCE [LARGE SCALE GENOMIC DNA]</scope>
    <source>
        <strain evidence="3 4">DSM 7358</strain>
    </source>
</reference>
<accession>U5VQW1</accession>
<evidence type="ECO:0000313" key="4">
    <source>
        <dbReference type="Proteomes" id="UP000017746"/>
    </source>
</evidence>
<dbReference type="STRING" id="1246995.AFR_04725"/>
<dbReference type="KEGG" id="afs:AFR_04725"/>
<sequence length="655" mass="66582">MAFRTWAKLLAATLGVGALAGASQLGLAYGLGIVRLTRVLDVTTRDQWTAQLAWVTWYPMVAAVVGALVGNVLLQRWAPGAPRPGVGTELALSFSAAIGAGVVVPLTMQPARTAQVAGVNEVVVIAICAGLGALVGVFAAWAALAQTVARWSLVTVGITVWVIALVSVAPSLAPSDPLPAVRLGVFDAGFLSPAVTQRTALATMPALALLIGAALGWLARRREMPTLTIALAGLPGPALLTIAYLVAGPGAGDDRYQVVPYWAAMTATGAGVLGSVLAAVLRRNADPDDEDGTEEGGTGDDKPALPKRTSQPDSAIAAAAAPPVSPAAPNAPGATPTADIPLRPSDTAVFDVPPGRPTSPPPAPGRSASSAAASGRSESSPPASSHLAGPPPAGTGPRHQPQPTTPPAQRTPEPPARPSPLAGLGGPAEPKQEKPRRGGRRANVADAFISRTGEFPTTGGVAVGDYASPEPPPFDAFARGNQSPAPSSASSQAPSRASSQAPSRASSSSPSPAPNPAPAQEQPTKRGRSKDAPWSPAAEPKPYVPEPATRPLPPEALQTPTAEQPRAAGGRLGRSLRPFARGRSAEPLTPEPTAISAPLPQPDPITPPLPVTPAQRPEPDQPAPAQPADEAGDGKRKPKKAKDEDYVDWVSGLGK</sequence>
<gene>
    <name evidence="3" type="ORF">AFR_04725</name>
</gene>
<protein>
    <submittedName>
        <fullName evidence="3">Uncharacterized protein</fullName>
    </submittedName>
</protein>
<feature type="transmembrane region" description="Helical" evidence="2">
    <location>
        <begin position="86"/>
        <end position="107"/>
    </location>
</feature>
<feature type="transmembrane region" description="Helical" evidence="2">
    <location>
        <begin position="226"/>
        <end position="247"/>
    </location>
</feature>
<keyword evidence="2" id="KW-1133">Transmembrane helix</keyword>
<evidence type="ECO:0000313" key="3">
    <source>
        <dbReference type="EMBL" id="AGZ39234.1"/>
    </source>
</evidence>
<dbReference type="OrthoDB" id="3331620at2"/>
<dbReference type="RefSeq" id="WP_023358248.1">
    <property type="nucleotide sequence ID" value="NC_022657.1"/>
</dbReference>
<evidence type="ECO:0000256" key="1">
    <source>
        <dbReference type="SAM" id="MobiDB-lite"/>
    </source>
</evidence>
<dbReference type="AlphaFoldDB" id="U5VQW1"/>
<feature type="compositionally biased region" description="Low complexity" evidence="1">
    <location>
        <begin position="397"/>
        <end position="411"/>
    </location>
</feature>
<feature type="compositionally biased region" description="Pro residues" evidence="1">
    <location>
        <begin position="542"/>
        <end position="554"/>
    </location>
</feature>
<dbReference type="eggNOG" id="COG0477">
    <property type="taxonomic scope" value="Bacteria"/>
</dbReference>
<proteinExistence type="predicted"/>
<dbReference type="EMBL" id="CP006272">
    <property type="protein sequence ID" value="AGZ39234.1"/>
    <property type="molecule type" value="Genomic_DNA"/>
</dbReference>
<keyword evidence="4" id="KW-1185">Reference proteome</keyword>